<sequence length="437" mass="47993">MHQQAQSKGVTGSAGKAASVNDMEKMKGLLKMNINQEGGTEMTRKTKVMAIMLVLMMAAGLLAGCGQQAAPAPVPEGELSAAVMLMDYEAKWDLIVEQAKREGKVTFYSYSEEPFFKEMADQFQAEYGISVEVIMGDQNAIFDKVAAEGNRPQGTVDAILMGGQNLGKMIDEGMFYGPFAEMVPNHKYLDTVAAYFTEGIAIRGMLVPFRRNQTGFVFNPEHVSNPPQTVAELESWIEANPGRFGYAPPNSGGSGQAFVTALIYELTGGAAQYSGDYDESKTAAWSDVWDWLNKIEPNITYGNSNADILDKINQGEIWLAPNWEDMTFKYMEAGNLFQHAEIYIPEGIAMLGGSDDFAVIKNAPNKAAALVWINYLISEGAQEQMNDMIGAKPARQNVVAEKNLISDAEISAKGSTWFNGDYKTYMINTWIEEVGRQ</sequence>
<dbReference type="RefSeq" id="WP_343187112.1">
    <property type="nucleotide sequence ID" value="NZ_JBCITM010000022.1"/>
</dbReference>
<dbReference type="PANTHER" id="PTHR42779">
    <property type="entry name" value="PROTEIN YNJB"/>
    <property type="match status" value="1"/>
</dbReference>
<evidence type="ECO:0000313" key="2">
    <source>
        <dbReference type="EMBL" id="MEN1761828.1"/>
    </source>
</evidence>
<dbReference type="Proteomes" id="UP001407405">
    <property type="component" value="Unassembled WGS sequence"/>
</dbReference>
<feature type="transmembrane region" description="Helical" evidence="1">
    <location>
        <begin position="48"/>
        <end position="70"/>
    </location>
</feature>
<dbReference type="InterPro" id="IPR006059">
    <property type="entry name" value="SBP"/>
</dbReference>
<gene>
    <name evidence="2" type="ORF">AAIG11_15175</name>
</gene>
<dbReference type="PANTHER" id="PTHR42779:SF1">
    <property type="entry name" value="PROTEIN YNJB"/>
    <property type="match status" value="1"/>
</dbReference>
<comment type="caution">
    <text evidence="2">The sequence shown here is derived from an EMBL/GenBank/DDBJ whole genome shotgun (WGS) entry which is preliminary data.</text>
</comment>
<protein>
    <submittedName>
        <fullName evidence="2">Extracellular solute-binding protein</fullName>
    </submittedName>
</protein>
<dbReference type="SUPFAM" id="SSF53850">
    <property type="entry name" value="Periplasmic binding protein-like II"/>
    <property type="match status" value="1"/>
</dbReference>
<name>A0ABU9VXV9_9CLOT</name>
<keyword evidence="1" id="KW-0472">Membrane</keyword>
<dbReference type="Gene3D" id="3.40.190.10">
    <property type="entry name" value="Periplasmic binding protein-like II"/>
    <property type="match status" value="2"/>
</dbReference>
<reference evidence="2 3" key="1">
    <citation type="submission" date="2024-04" db="EMBL/GenBank/DDBJ databases">
        <title>Genome sequencing and metabolic network reconstruction of aminoacids and betaine degradation by Anoxynatronum sibiricum.</title>
        <authorList>
            <person name="Detkova E.N."/>
            <person name="Boltjanskaja Y.V."/>
            <person name="Mardanov A.V."/>
            <person name="Kevbrin V."/>
        </authorList>
    </citation>
    <scope>NUCLEOTIDE SEQUENCE [LARGE SCALE GENOMIC DNA]</scope>
    <source>
        <strain evidence="2 3">Z-7981</strain>
    </source>
</reference>
<proteinExistence type="predicted"/>
<evidence type="ECO:0000256" key="1">
    <source>
        <dbReference type="SAM" id="Phobius"/>
    </source>
</evidence>
<evidence type="ECO:0000313" key="3">
    <source>
        <dbReference type="Proteomes" id="UP001407405"/>
    </source>
</evidence>
<keyword evidence="1" id="KW-0812">Transmembrane</keyword>
<organism evidence="2 3">
    <name type="scientific">Anoxynatronum sibiricum</name>
    <dbReference type="NCBI Taxonomy" id="210623"/>
    <lineage>
        <taxon>Bacteria</taxon>
        <taxon>Bacillati</taxon>
        <taxon>Bacillota</taxon>
        <taxon>Clostridia</taxon>
        <taxon>Eubacteriales</taxon>
        <taxon>Clostridiaceae</taxon>
        <taxon>Anoxynatronum</taxon>
    </lineage>
</organism>
<keyword evidence="3" id="KW-1185">Reference proteome</keyword>
<dbReference type="Pfam" id="PF13416">
    <property type="entry name" value="SBP_bac_8"/>
    <property type="match status" value="1"/>
</dbReference>
<dbReference type="EMBL" id="JBCITM010000022">
    <property type="protein sequence ID" value="MEN1761828.1"/>
    <property type="molecule type" value="Genomic_DNA"/>
</dbReference>
<accession>A0ABU9VXV9</accession>
<keyword evidence="1" id="KW-1133">Transmembrane helix</keyword>